<keyword evidence="2" id="KW-0812">Transmembrane</keyword>
<dbReference type="Proteomes" id="UP000324897">
    <property type="component" value="Unassembled WGS sequence"/>
</dbReference>
<proteinExistence type="predicted"/>
<keyword evidence="2" id="KW-1133">Transmembrane helix</keyword>
<keyword evidence="4" id="KW-1185">Reference proteome</keyword>
<evidence type="ECO:0000256" key="2">
    <source>
        <dbReference type="SAM" id="Phobius"/>
    </source>
</evidence>
<feature type="non-terminal residue" evidence="3">
    <location>
        <position position="1"/>
    </location>
</feature>
<keyword evidence="2" id="KW-0472">Membrane</keyword>
<protein>
    <submittedName>
        <fullName evidence="3">Uncharacterized protein</fullName>
    </submittedName>
</protein>
<accession>A0A5J9U033</accession>
<dbReference type="EMBL" id="RWGY01000030">
    <property type="protein sequence ID" value="TVU16855.1"/>
    <property type="molecule type" value="Genomic_DNA"/>
</dbReference>
<evidence type="ECO:0000313" key="4">
    <source>
        <dbReference type="Proteomes" id="UP000324897"/>
    </source>
</evidence>
<comment type="caution">
    <text evidence="3">The sequence shown here is derived from an EMBL/GenBank/DDBJ whole genome shotgun (WGS) entry which is preliminary data.</text>
</comment>
<feature type="compositionally biased region" description="Low complexity" evidence="1">
    <location>
        <begin position="1"/>
        <end position="12"/>
    </location>
</feature>
<gene>
    <name evidence="3" type="ORF">EJB05_37012</name>
</gene>
<organism evidence="3 4">
    <name type="scientific">Eragrostis curvula</name>
    <name type="common">weeping love grass</name>
    <dbReference type="NCBI Taxonomy" id="38414"/>
    <lineage>
        <taxon>Eukaryota</taxon>
        <taxon>Viridiplantae</taxon>
        <taxon>Streptophyta</taxon>
        <taxon>Embryophyta</taxon>
        <taxon>Tracheophyta</taxon>
        <taxon>Spermatophyta</taxon>
        <taxon>Magnoliopsida</taxon>
        <taxon>Liliopsida</taxon>
        <taxon>Poales</taxon>
        <taxon>Poaceae</taxon>
        <taxon>PACMAD clade</taxon>
        <taxon>Chloridoideae</taxon>
        <taxon>Eragrostideae</taxon>
        <taxon>Eragrostidinae</taxon>
        <taxon>Eragrostis</taxon>
    </lineage>
</organism>
<reference evidence="3 4" key="1">
    <citation type="journal article" date="2019" name="Sci. Rep.">
        <title>A high-quality genome of Eragrostis curvula grass provides insights into Poaceae evolution and supports new strategies to enhance forage quality.</title>
        <authorList>
            <person name="Carballo J."/>
            <person name="Santos B.A.C.M."/>
            <person name="Zappacosta D."/>
            <person name="Garbus I."/>
            <person name="Selva J.P."/>
            <person name="Gallo C.A."/>
            <person name="Diaz A."/>
            <person name="Albertini E."/>
            <person name="Caccamo M."/>
            <person name="Echenique V."/>
        </authorList>
    </citation>
    <scope>NUCLEOTIDE SEQUENCE [LARGE SCALE GENOMIC DNA]</scope>
    <source>
        <strain evidence="4">cv. Victoria</strain>
        <tissue evidence="3">Leaf</tissue>
    </source>
</reference>
<sequence length="162" mass="17926">MSVPSPAVSPKAPKTRTTVKTDDASSSYRRNRDEEMNQTAGFLHKASTNKTKECQKNIGLRIPKHIRIQGLTTMLTARSKKALAFIVMPLLMAFLTGTATASAGQDDHHCVEWRQCDPYHPTPDNCGGRCAVQGIKDTIVQAKAEAEQEELTKLQGHMRHKN</sequence>
<evidence type="ECO:0000313" key="3">
    <source>
        <dbReference type="EMBL" id="TVU16855.1"/>
    </source>
</evidence>
<name>A0A5J9U033_9POAL</name>
<feature type="region of interest" description="Disordered" evidence="1">
    <location>
        <begin position="1"/>
        <end position="48"/>
    </location>
</feature>
<dbReference type="Gramene" id="TVU16855">
    <property type="protein sequence ID" value="TVU16855"/>
    <property type="gene ID" value="EJB05_37012"/>
</dbReference>
<dbReference type="AlphaFoldDB" id="A0A5J9U033"/>
<feature type="transmembrane region" description="Helical" evidence="2">
    <location>
        <begin position="82"/>
        <end position="101"/>
    </location>
</feature>
<evidence type="ECO:0000256" key="1">
    <source>
        <dbReference type="SAM" id="MobiDB-lite"/>
    </source>
</evidence>